<proteinExistence type="predicted"/>
<feature type="transmembrane region" description="Helical" evidence="6">
    <location>
        <begin position="64"/>
        <end position="88"/>
    </location>
</feature>
<protein>
    <submittedName>
        <fullName evidence="8">Permease</fullName>
    </submittedName>
</protein>
<accession>A0ABS5M1Q6</accession>
<evidence type="ECO:0000313" key="9">
    <source>
        <dbReference type="Proteomes" id="UP000811492"/>
    </source>
</evidence>
<dbReference type="Proteomes" id="UP000811492">
    <property type="component" value="Unassembled WGS sequence"/>
</dbReference>
<feature type="transmembrane region" description="Helical" evidence="6">
    <location>
        <begin position="31"/>
        <end position="52"/>
    </location>
</feature>
<dbReference type="InterPro" id="IPR003838">
    <property type="entry name" value="ABC3_permease_C"/>
</dbReference>
<feature type="transmembrane region" description="Helical" evidence="6">
    <location>
        <begin position="291"/>
        <end position="311"/>
    </location>
</feature>
<name>A0ABS5M1Q6_9MICO</name>
<organism evidence="8 9">
    <name type="scientific">Leucobacter manosquensis</name>
    <dbReference type="NCBI Taxonomy" id="2810611"/>
    <lineage>
        <taxon>Bacteria</taxon>
        <taxon>Bacillati</taxon>
        <taxon>Actinomycetota</taxon>
        <taxon>Actinomycetes</taxon>
        <taxon>Micrococcales</taxon>
        <taxon>Microbacteriaceae</taxon>
        <taxon>Leucobacter</taxon>
    </lineage>
</organism>
<evidence type="ECO:0000256" key="6">
    <source>
        <dbReference type="SAM" id="Phobius"/>
    </source>
</evidence>
<evidence type="ECO:0000256" key="4">
    <source>
        <dbReference type="ARBA" id="ARBA00022989"/>
    </source>
</evidence>
<feature type="transmembrane region" description="Helical" evidence="6">
    <location>
        <begin position="417"/>
        <end position="443"/>
    </location>
</feature>
<comment type="subcellular location">
    <subcellularLocation>
        <location evidence="1">Cell membrane</location>
        <topology evidence="1">Multi-pass membrane protein</topology>
    </subcellularLocation>
</comment>
<dbReference type="EMBL" id="JAFEVO010000001">
    <property type="protein sequence ID" value="MBS3181139.1"/>
    <property type="molecule type" value="Genomic_DNA"/>
</dbReference>
<comment type="caution">
    <text evidence="8">The sequence shown here is derived from an EMBL/GenBank/DDBJ whole genome shotgun (WGS) entry which is preliminary data.</text>
</comment>
<keyword evidence="9" id="KW-1185">Reference proteome</keyword>
<evidence type="ECO:0000256" key="5">
    <source>
        <dbReference type="ARBA" id="ARBA00023136"/>
    </source>
</evidence>
<evidence type="ECO:0000259" key="7">
    <source>
        <dbReference type="Pfam" id="PF02687"/>
    </source>
</evidence>
<dbReference type="RefSeq" id="WP_211648272.1">
    <property type="nucleotide sequence ID" value="NZ_JAFEVO010000001.1"/>
</dbReference>
<evidence type="ECO:0000256" key="1">
    <source>
        <dbReference type="ARBA" id="ARBA00004651"/>
    </source>
</evidence>
<feature type="transmembrane region" description="Helical" evidence="6">
    <location>
        <begin position="228"/>
        <end position="254"/>
    </location>
</feature>
<keyword evidence="5 6" id="KW-0472">Membrane</keyword>
<keyword evidence="4 6" id="KW-1133">Transmembrane helix</keyword>
<feature type="transmembrane region" description="Helical" evidence="6">
    <location>
        <begin position="202"/>
        <end position="222"/>
    </location>
</feature>
<feature type="transmembrane region" description="Helical" evidence="6">
    <location>
        <begin position="109"/>
        <end position="136"/>
    </location>
</feature>
<feature type="transmembrane region" description="Helical" evidence="6">
    <location>
        <begin position="331"/>
        <end position="357"/>
    </location>
</feature>
<dbReference type="Pfam" id="PF02687">
    <property type="entry name" value="FtsX"/>
    <property type="match status" value="1"/>
</dbReference>
<gene>
    <name evidence="8" type="ORF">JSQ98_02810</name>
</gene>
<feature type="transmembrane region" description="Helical" evidence="6">
    <location>
        <begin position="156"/>
        <end position="181"/>
    </location>
</feature>
<keyword evidence="3 6" id="KW-0812">Transmembrane</keyword>
<evidence type="ECO:0000313" key="8">
    <source>
        <dbReference type="EMBL" id="MBS3181139.1"/>
    </source>
</evidence>
<keyword evidence="2" id="KW-1003">Cell membrane</keyword>
<feature type="transmembrane region" description="Helical" evidence="6">
    <location>
        <begin position="388"/>
        <end position="411"/>
    </location>
</feature>
<feature type="domain" description="ABC3 transporter permease C-terminal" evidence="7">
    <location>
        <begin position="72"/>
        <end position="183"/>
    </location>
</feature>
<evidence type="ECO:0000256" key="2">
    <source>
        <dbReference type="ARBA" id="ARBA00022475"/>
    </source>
</evidence>
<reference evidence="8 9" key="1">
    <citation type="submission" date="2021-02" db="EMBL/GenBank/DDBJ databases">
        <title>Draft genome and description of Leucobacter sp nov strain Marseille-Q4368.</title>
        <authorList>
            <person name="Boxberger M."/>
            <person name="La Scola B."/>
        </authorList>
    </citation>
    <scope>NUCLEOTIDE SEQUENCE [LARGE SCALE GENOMIC DNA]</scope>
    <source>
        <strain evidence="8 9">Marseille-Q4368</strain>
    </source>
</reference>
<evidence type="ECO:0000256" key="3">
    <source>
        <dbReference type="ARBA" id="ARBA00022692"/>
    </source>
</evidence>
<sequence length="454" mass="47350">MSARRARVHARLSALWLLVKPARHGLPALPILAYAVITAVALSVVVLARAYWSAPDPEGVGQYRILAAAMMAALVVPIGTLGATAARLSARRREDRLATLRLMGASSTWVRGVALVEAALIAGGGALAGLMLYVPLVPFLSHIEVTGSPLGADRAWLSSPLVVALLLSVVVIAITSAGASLRRALISPLGVRMRHDAPRMHWLRVVIAALVVGGSVLVLQLTSVSWGVIGITAALVAAFVAVMAALHTMGPYLVARLARRRLARSHDAATLIALRGVLESPQAAWRQVSGVALASFIAVPAGSALGFLDTVQRLSEAVTPEQILFFGDIRLVVVAAVAVSYLLVACSVGVIQVAAVLERRTLYVSLDRLGMPLAVMTRSRRLSVSTPLLVAAIVPACIAALLVVPVVGVSVVTAPLFIVTVAGCIAAGTVMVQLGVVATTSVLRRVLAEPDREL</sequence>